<evidence type="ECO:0000256" key="5">
    <source>
        <dbReference type="ARBA" id="ARBA00022692"/>
    </source>
</evidence>
<keyword evidence="3" id="KW-0813">Transport</keyword>
<evidence type="ECO:0000256" key="7">
    <source>
        <dbReference type="ARBA" id="ARBA00023136"/>
    </source>
</evidence>
<dbReference type="CDD" id="cd06550">
    <property type="entry name" value="TM_ABC_iron-siderophores_like"/>
    <property type="match status" value="1"/>
</dbReference>
<dbReference type="PANTHER" id="PTHR30472:SF41">
    <property type="entry name" value="TRANSPORT SYSTEM PERMEASE PROTEIN"/>
    <property type="match status" value="1"/>
</dbReference>
<dbReference type="PANTHER" id="PTHR30472">
    <property type="entry name" value="FERRIC ENTEROBACTIN TRANSPORT SYSTEM PERMEASE PROTEIN"/>
    <property type="match status" value="1"/>
</dbReference>
<evidence type="ECO:0000313" key="9">
    <source>
        <dbReference type="EMBL" id="XCG62394.1"/>
    </source>
</evidence>
<keyword evidence="7 8" id="KW-0472">Membrane</keyword>
<dbReference type="Gene3D" id="1.10.3470.10">
    <property type="entry name" value="ABC transporter involved in vitamin B12 uptake, BtuC"/>
    <property type="match status" value="1"/>
</dbReference>
<keyword evidence="4" id="KW-1003">Cell membrane</keyword>
<dbReference type="GO" id="GO:0033214">
    <property type="term" value="P:siderophore-iron import into cell"/>
    <property type="evidence" value="ECO:0007669"/>
    <property type="project" value="TreeGrafter"/>
</dbReference>
<evidence type="ECO:0000256" key="1">
    <source>
        <dbReference type="ARBA" id="ARBA00004651"/>
    </source>
</evidence>
<comment type="subcellular location">
    <subcellularLocation>
        <location evidence="1">Cell membrane</location>
        <topology evidence="1">Multi-pass membrane protein</topology>
    </subcellularLocation>
</comment>
<feature type="transmembrane region" description="Helical" evidence="8">
    <location>
        <begin position="174"/>
        <end position="199"/>
    </location>
</feature>
<dbReference type="SUPFAM" id="SSF81345">
    <property type="entry name" value="ABC transporter involved in vitamin B12 uptake, BtuC"/>
    <property type="match status" value="1"/>
</dbReference>
<sequence length="365" mass="37001">MTTVGAVDGEPRELSVLAVHRRRRTVIAFAAVTVLLVLVLGTALVVGSETVPVRDVLRWLTGSLPADDPARGLIEQFHLPRALTGVLAGAGLAVVGLVMQTLFANPLADPYILGVSSGAGLGVAVSVLGTGNAAVAFVSTFGVFGRWGTTAAAMTGALVVMGVVLLAGRWISSVVSLLVIGVMIGAAVGAAVSLLLAFADPVRLQKYVLWSLGSLDGTYLGDLVVLGPVVGIGLVLAVLLSPSLNALVLGERYARTMGVRVRGVRVVAIVATSVICGGVTAFCGPIAFLGLAVPHLARMLLRQADHRIMVPFCALLGAVVCVLCGVIAALPGTAGTIPLNVVTAVLGAPVVIALLIRNRTLGAGG</sequence>
<keyword evidence="5 8" id="KW-0812">Transmembrane</keyword>
<feature type="transmembrane region" description="Helical" evidence="8">
    <location>
        <begin position="26"/>
        <end position="47"/>
    </location>
</feature>
<dbReference type="Pfam" id="PF01032">
    <property type="entry name" value="FecCD"/>
    <property type="match status" value="1"/>
</dbReference>
<dbReference type="InterPro" id="IPR037294">
    <property type="entry name" value="ABC_BtuC-like"/>
</dbReference>
<evidence type="ECO:0000256" key="6">
    <source>
        <dbReference type="ARBA" id="ARBA00022989"/>
    </source>
</evidence>
<feature type="transmembrane region" description="Helical" evidence="8">
    <location>
        <begin position="82"/>
        <end position="104"/>
    </location>
</feature>
<name>A0AAU8DJW9_9ACTN</name>
<keyword evidence="6 8" id="KW-1133">Transmembrane helix</keyword>
<feature type="transmembrane region" description="Helical" evidence="8">
    <location>
        <begin position="219"/>
        <end position="242"/>
    </location>
</feature>
<dbReference type="GO" id="GO:0022857">
    <property type="term" value="F:transmembrane transporter activity"/>
    <property type="evidence" value="ECO:0007669"/>
    <property type="project" value="InterPro"/>
</dbReference>
<proteinExistence type="inferred from homology"/>
<evidence type="ECO:0000256" key="8">
    <source>
        <dbReference type="SAM" id="Phobius"/>
    </source>
</evidence>
<dbReference type="AlphaFoldDB" id="A0AAU8DJW9"/>
<dbReference type="EMBL" id="CP159218">
    <property type="protein sequence ID" value="XCG62394.1"/>
    <property type="molecule type" value="Genomic_DNA"/>
</dbReference>
<feature type="transmembrane region" description="Helical" evidence="8">
    <location>
        <begin position="111"/>
        <end position="138"/>
    </location>
</feature>
<feature type="transmembrane region" description="Helical" evidence="8">
    <location>
        <begin position="308"/>
        <end position="330"/>
    </location>
</feature>
<accession>A0AAU8DJW9</accession>
<evidence type="ECO:0000256" key="3">
    <source>
        <dbReference type="ARBA" id="ARBA00022448"/>
    </source>
</evidence>
<reference evidence="9" key="1">
    <citation type="submission" date="2024-05" db="EMBL/GenBank/DDBJ databases">
        <authorList>
            <person name="Cai S.Y."/>
            <person name="Jin L.M."/>
            <person name="Li H.R."/>
        </authorList>
    </citation>
    <scope>NUCLEOTIDE SEQUENCE</scope>
    <source>
        <strain evidence="9">A5-74</strain>
    </source>
</reference>
<feature type="transmembrane region" description="Helical" evidence="8">
    <location>
        <begin position="263"/>
        <end position="288"/>
    </location>
</feature>
<comment type="similarity">
    <text evidence="2">Belongs to the binding-protein-dependent transport system permease family. FecCD subfamily.</text>
</comment>
<protein>
    <submittedName>
        <fullName evidence="9">Iron ABC transporter permease</fullName>
    </submittedName>
</protein>
<feature type="transmembrane region" description="Helical" evidence="8">
    <location>
        <begin position="337"/>
        <end position="356"/>
    </location>
</feature>
<gene>
    <name evidence="9" type="ORF">ABLG96_14175</name>
</gene>
<dbReference type="RefSeq" id="WP_353648009.1">
    <property type="nucleotide sequence ID" value="NZ_CP159218.1"/>
</dbReference>
<evidence type="ECO:0000256" key="2">
    <source>
        <dbReference type="ARBA" id="ARBA00007935"/>
    </source>
</evidence>
<evidence type="ECO:0000256" key="4">
    <source>
        <dbReference type="ARBA" id="ARBA00022475"/>
    </source>
</evidence>
<dbReference type="InterPro" id="IPR000522">
    <property type="entry name" value="ABC_transptr_permease_BtuC"/>
</dbReference>
<feature type="transmembrane region" description="Helical" evidence="8">
    <location>
        <begin position="144"/>
        <end position="167"/>
    </location>
</feature>
<dbReference type="GO" id="GO:0005886">
    <property type="term" value="C:plasma membrane"/>
    <property type="evidence" value="ECO:0007669"/>
    <property type="project" value="UniProtKB-SubCell"/>
</dbReference>
<organism evidence="9">
    <name type="scientific">Nakamurella sp. A5-74</name>
    <dbReference type="NCBI Taxonomy" id="3158264"/>
    <lineage>
        <taxon>Bacteria</taxon>
        <taxon>Bacillati</taxon>
        <taxon>Actinomycetota</taxon>
        <taxon>Actinomycetes</taxon>
        <taxon>Nakamurellales</taxon>
        <taxon>Nakamurellaceae</taxon>
        <taxon>Nakamurella</taxon>
    </lineage>
</organism>